<evidence type="ECO:0000313" key="9">
    <source>
        <dbReference type="EMBL" id="MDO9709384.1"/>
    </source>
</evidence>
<keyword evidence="10" id="KW-1185">Reference proteome</keyword>
<evidence type="ECO:0000256" key="2">
    <source>
        <dbReference type="ARBA" id="ARBA00022448"/>
    </source>
</evidence>
<feature type="transmembrane region" description="Helical" evidence="7">
    <location>
        <begin position="27"/>
        <end position="43"/>
    </location>
</feature>
<gene>
    <name evidence="9" type="ORF">Q7A36_13615</name>
</gene>
<dbReference type="Pfam" id="PF00528">
    <property type="entry name" value="BPD_transp_1"/>
    <property type="match status" value="1"/>
</dbReference>
<evidence type="ECO:0000256" key="6">
    <source>
        <dbReference type="ARBA" id="ARBA00023136"/>
    </source>
</evidence>
<feature type="domain" description="ABC transmembrane type-1" evidence="8">
    <location>
        <begin position="81"/>
        <end position="261"/>
    </location>
</feature>
<keyword evidence="4 7" id="KW-0812">Transmembrane</keyword>
<dbReference type="PANTHER" id="PTHR30151:SF25">
    <property type="entry name" value="TAURINE TRANSPORT SYSTEM PERMEASE PROTEIN TAUC"/>
    <property type="match status" value="1"/>
</dbReference>
<comment type="subcellular location">
    <subcellularLocation>
        <location evidence="1 7">Cell membrane</location>
        <topology evidence="1 7">Multi-pass membrane protein</topology>
    </subcellularLocation>
</comment>
<dbReference type="InterPro" id="IPR000515">
    <property type="entry name" value="MetI-like"/>
</dbReference>
<keyword evidence="2 7" id="KW-0813">Transport</keyword>
<dbReference type="InterPro" id="IPR035906">
    <property type="entry name" value="MetI-like_sf"/>
</dbReference>
<feature type="transmembrane region" description="Helical" evidence="7">
    <location>
        <begin position="242"/>
        <end position="264"/>
    </location>
</feature>
<dbReference type="Gene3D" id="1.10.3720.10">
    <property type="entry name" value="MetI-like"/>
    <property type="match status" value="1"/>
</dbReference>
<feature type="transmembrane region" description="Helical" evidence="7">
    <location>
        <begin position="118"/>
        <end position="141"/>
    </location>
</feature>
<dbReference type="RefSeq" id="WP_305104248.1">
    <property type="nucleotide sequence ID" value="NZ_JAUTWS010000011.1"/>
</dbReference>
<feature type="transmembrane region" description="Helical" evidence="7">
    <location>
        <begin position="88"/>
        <end position="106"/>
    </location>
</feature>
<name>A0ABT9DZS2_9PROT</name>
<keyword evidence="5 7" id="KW-1133">Transmembrane helix</keyword>
<evidence type="ECO:0000256" key="4">
    <source>
        <dbReference type="ARBA" id="ARBA00022692"/>
    </source>
</evidence>
<proteinExistence type="inferred from homology"/>
<evidence type="ECO:0000259" key="8">
    <source>
        <dbReference type="PROSITE" id="PS50928"/>
    </source>
</evidence>
<sequence length="275" mass="29044">MSDPSLALARPAASAPRRPHAALPRPLYGAAAVLAMLLAWWAVSGGRVVPAALLPSPAEVWRALGEILREGYRGTTLGGNILSTLGRLGGGFGLAVLTGVPLGLWMGLNRHAAAAIDWIIQFLRPLPPLSYMILLILWLGTGDASKTALLFLTAFPIVVAASAAGVRGVRRQRIQAAQALGASRAQVFRHIVLPSAAPMIFTGLQIALAAAFSTVVSAELMAATDGLGWMVISASHFLRNDVIILCILVLGLLGVALAWALRALDRRIVHWRGRD</sequence>
<dbReference type="CDD" id="cd06261">
    <property type="entry name" value="TM_PBP2"/>
    <property type="match status" value="1"/>
</dbReference>
<comment type="similarity">
    <text evidence="7">Belongs to the binding-protein-dependent transport system permease family.</text>
</comment>
<evidence type="ECO:0000256" key="1">
    <source>
        <dbReference type="ARBA" id="ARBA00004651"/>
    </source>
</evidence>
<evidence type="ECO:0000256" key="5">
    <source>
        <dbReference type="ARBA" id="ARBA00022989"/>
    </source>
</evidence>
<accession>A0ABT9DZS2</accession>
<evidence type="ECO:0000256" key="3">
    <source>
        <dbReference type="ARBA" id="ARBA00022475"/>
    </source>
</evidence>
<comment type="caution">
    <text evidence="9">The sequence shown here is derived from an EMBL/GenBank/DDBJ whole genome shotgun (WGS) entry which is preliminary data.</text>
</comment>
<keyword evidence="3" id="KW-1003">Cell membrane</keyword>
<dbReference type="EMBL" id="JAUTWS010000011">
    <property type="protein sequence ID" value="MDO9709384.1"/>
    <property type="molecule type" value="Genomic_DNA"/>
</dbReference>
<dbReference type="PROSITE" id="PS50928">
    <property type="entry name" value="ABC_TM1"/>
    <property type="match status" value="1"/>
</dbReference>
<protein>
    <submittedName>
        <fullName evidence="9">ABC transporter permease subunit</fullName>
    </submittedName>
</protein>
<dbReference type="Proteomes" id="UP001243009">
    <property type="component" value="Unassembled WGS sequence"/>
</dbReference>
<evidence type="ECO:0000313" key="10">
    <source>
        <dbReference type="Proteomes" id="UP001243009"/>
    </source>
</evidence>
<reference evidence="9 10" key="1">
    <citation type="submission" date="2023-08" db="EMBL/GenBank/DDBJ databases">
        <title>The draft genome sequence of Paracraurococcus sp. LOR1-02.</title>
        <authorList>
            <person name="Kingkaew E."/>
            <person name="Tanasupawat S."/>
        </authorList>
    </citation>
    <scope>NUCLEOTIDE SEQUENCE [LARGE SCALE GENOMIC DNA]</scope>
    <source>
        <strain evidence="9 10">LOR1-02</strain>
    </source>
</reference>
<feature type="transmembrane region" description="Helical" evidence="7">
    <location>
        <begin position="147"/>
        <end position="166"/>
    </location>
</feature>
<keyword evidence="6 7" id="KW-0472">Membrane</keyword>
<dbReference type="SUPFAM" id="SSF161098">
    <property type="entry name" value="MetI-like"/>
    <property type="match status" value="1"/>
</dbReference>
<organism evidence="9 10">
    <name type="scientific">Paracraurococcus lichenis</name>
    <dbReference type="NCBI Taxonomy" id="3064888"/>
    <lineage>
        <taxon>Bacteria</taxon>
        <taxon>Pseudomonadati</taxon>
        <taxon>Pseudomonadota</taxon>
        <taxon>Alphaproteobacteria</taxon>
        <taxon>Acetobacterales</taxon>
        <taxon>Roseomonadaceae</taxon>
        <taxon>Paracraurococcus</taxon>
    </lineage>
</organism>
<dbReference type="PANTHER" id="PTHR30151">
    <property type="entry name" value="ALKANE SULFONATE ABC TRANSPORTER-RELATED, MEMBRANE SUBUNIT"/>
    <property type="match status" value="1"/>
</dbReference>
<evidence type="ECO:0000256" key="7">
    <source>
        <dbReference type="RuleBase" id="RU363032"/>
    </source>
</evidence>
<feature type="transmembrane region" description="Helical" evidence="7">
    <location>
        <begin position="199"/>
        <end position="222"/>
    </location>
</feature>